<dbReference type="AlphaFoldDB" id="A0A3B6C2N0"/>
<dbReference type="PANTHER" id="PTHR11461:SF385">
    <property type="entry name" value="SERPIN DOMAIN-CONTAINING PROTEIN"/>
    <property type="match status" value="1"/>
</dbReference>
<dbReference type="Gramene" id="TraesCLE_scaffold_022387_01G000100.1">
    <property type="protein sequence ID" value="TraesCLE_scaffold_022387_01G000100.1"/>
    <property type="gene ID" value="TraesCLE_scaffold_022387_01G000100"/>
</dbReference>
<dbReference type="Gramene" id="TraesRN2B0100465100.1">
    <property type="protein sequence ID" value="TraesRN2B0100465100.1"/>
    <property type="gene ID" value="TraesRN2B0100465100"/>
</dbReference>
<dbReference type="InterPro" id="IPR023796">
    <property type="entry name" value="Serpin_dom"/>
</dbReference>
<dbReference type="OrthoDB" id="6280426at2759"/>
<protein>
    <recommendedName>
        <fullName evidence="1">Serpin domain-containing protein</fullName>
    </recommendedName>
</protein>
<dbReference type="Gramene" id="TraesCAD_scaffold_041519_01G000100.1">
    <property type="protein sequence ID" value="TraesCAD_scaffold_041519_01G000100.1"/>
    <property type="gene ID" value="TraesCAD_scaffold_041519_01G000100"/>
</dbReference>
<evidence type="ECO:0000313" key="2">
    <source>
        <dbReference type="EnsemblPlants" id="TraesCS2B02G189400.1"/>
    </source>
</evidence>
<dbReference type="Gene3D" id="2.10.310.10">
    <property type="entry name" value="Serpins superfamily"/>
    <property type="match status" value="1"/>
</dbReference>
<dbReference type="GO" id="GO:0005615">
    <property type="term" value="C:extracellular space"/>
    <property type="evidence" value="ECO:0007669"/>
    <property type="project" value="InterPro"/>
</dbReference>
<dbReference type="PANTHER" id="PTHR11461">
    <property type="entry name" value="SERINE PROTEASE INHIBITOR, SERPIN"/>
    <property type="match status" value="1"/>
</dbReference>
<evidence type="ECO:0000259" key="1">
    <source>
        <dbReference type="Pfam" id="PF00079"/>
    </source>
</evidence>
<keyword evidence="3" id="KW-1185">Reference proteome</keyword>
<sequence>MVEDDGSGLPIVVDDVIHKAIVEVNEEGTEAAAGLGCTMPSPPTPPHVDFIADHPFAYYIVEEATGAVVFAGHVLDPTRSNK</sequence>
<accession>A0A3B6C2N0</accession>
<dbReference type="Gramene" id="TraesWEE_scaffold_011076_01G000300.1">
    <property type="protein sequence ID" value="TraesWEE_scaffold_011076_01G000300.1"/>
    <property type="gene ID" value="TraesWEE_scaffold_011076_01G000300"/>
</dbReference>
<dbReference type="EnsemblPlants" id="TraesCS2B02G189400.1">
    <property type="protein sequence ID" value="TraesCS2B02G189400.1"/>
    <property type="gene ID" value="TraesCS2B02G189400"/>
</dbReference>
<dbReference type="Gramene" id="TraesCS2B03G0456800.1">
    <property type="protein sequence ID" value="TraesCS2B03G0456800.1.CDS"/>
    <property type="gene ID" value="TraesCS2B03G0456800"/>
</dbReference>
<dbReference type="Pfam" id="PF00079">
    <property type="entry name" value="Serpin"/>
    <property type="match status" value="1"/>
</dbReference>
<dbReference type="SUPFAM" id="SSF56574">
    <property type="entry name" value="Serpins"/>
    <property type="match status" value="1"/>
</dbReference>
<dbReference type="InterPro" id="IPR000215">
    <property type="entry name" value="Serpin_fam"/>
</dbReference>
<dbReference type="FunFam" id="2.10.310.10:FF:000001">
    <property type="entry name" value="Serpin family A member 1"/>
    <property type="match status" value="1"/>
</dbReference>
<dbReference type="Gene3D" id="6.20.40.10">
    <property type="match status" value="1"/>
</dbReference>
<dbReference type="InterPro" id="IPR036186">
    <property type="entry name" value="Serpin_sf"/>
</dbReference>
<name>A0A3B6C2N0_WHEAT</name>
<feature type="domain" description="Serpin" evidence="1">
    <location>
        <begin position="10"/>
        <end position="77"/>
    </location>
</feature>
<dbReference type="Gramene" id="TraesCS2B02G189400.1">
    <property type="protein sequence ID" value="TraesCS2B02G189400.1"/>
    <property type="gene ID" value="TraesCS2B02G189400"/>
</dbReference>
<dbReference type="Proteomes" id="UP000019116">
    <property type="component" value="Chromosome 2B"/>
</dbReference>
<dbReference type="STRING" id="4565.A0A3B6C2N0"/>
<dbReference type="GO" id="GO:0004867">
    <property type="term" value="F:serine-type endopeptidase inhibitor activity"/>
    <property type="evidence" value="ECO:0007669"/>
    <property type="project" value="InterPro"/>
</dbReference>
<reference evidence="2" key="1">
    <citation type="submission" date="2018-08" db="EMBL/GenBank/DDBJ databases">
        <authorList>
            <person name="Rossello M."/>
        </authorList>
    </citation>
    <scope>NUCLEOTIDE SEQUENCE [LARGE SCALE GENOMIC DNA]</scope>
    <source>
        <strain evidence="2">cv. Chinese Spring</strain>
    </source>
</reference>
<reference evidence="2" key="2">
    <citation type="submission" date="2018-10" db="UniProtKB">
        <authorList>
            <consortium name="EnsemblPlants"/>
        </authorList>
    </citation>
    <scope>IDENTIFICATION</scope>
</reference>
<dbReference type="SMR" id="A0A3B6C2N0"/>
<evidence type="ECO:0000313" key="3">
    <source>
        <dbReference type="Proteomes" id="UP000019116"/>
    </source>
</evidence>
<proteinExistence type="predicted"/>
<organism evidence="2">
    <name type="scientific">Triticum aestivum</name>
    <name type="common">Wheat</name>
    <dbReference type="NCBI Taxonomy" id="4565"/>
    <lineage>
        <taxon>Eukaryota</taxon>
        <taxon>Viridiplantae</taxon>
        <taxon>Streptophyta</taxon>
        <taxon>Embryophyta</taxon>
        <taxon>Tracheophyta</taxon>
        <taxon>Spermatophyta</taxon>
        <taxon>Magnoliopsida</taxon>
        <taxon>Liliopsida</taxon>
        <taxon>Poales</taxon>
        <taxon>Poaceae</taxon>
        <taxon>BOP clade</taxon>
        <taxon>Pooideae</taxon>
        <taxon>Triticodae</taxon>
        <taxon>Triticeae</taxon>
        <taxon>Triticinae</taxon>
        <taxon>Triticum</taxon>
    </lineage>
</organism>